<dbReference type="SUPFAM" id="SSF52540">
    <property type="entry name" value="P-loop containing nucleoside triphosphate hydrolases"/>
    <property type="match status" value="1"/>
</dbReference>
<evidence type="ECO:0000259" key="3">
    <source>
        <dbReference type="Pfam" id="PF24883"/>
    </source>
</evidence>
<feature type="repeat" description="ANK" evidence="2">
    <location>
        <begin position="1174"/>
        <end position="1196"/>
    </location>
</feature>
<dbReference type="Pfam" id="PF24883">
    <property type="entry name" value="NPHP3_N"/>
    <property type="match status" value="1"/>
</dbReference>
<keyword evidence="2" id="KW-0040">ANK repeat</keyword>
<name>A0ABR3RUF9_9PLEO</name>
<dbReference type="Proteomes" id="UP001521785">
    <property type="component" value="Unassembled WGS sequence"/>
</dbReference>
<dbReference type="InterPro" id="IPR002110">
    <property type="entry name" value="Ankyrin_rpt"/>
</dbReference>
<gene>
    <name evidence="4" type="ORF">SLS60_003011</name>
</gene>
<evidence type="ECO:0000256" key="2">
    <source>
        <dbReference type="PROSITE-ProRule" id="PRU00023"/>
    </source>
</evidence>
<dbReference type="SUPFAM" id="SSF48403">
    <property type="entry name" value="Ankyrin repeat"/>
    <property type="match status" value="1"/>
</dbReference>
<dbReference type="SUPFAM" id="SSF53474">
    <property type="entry name" value="alpha/beta-Hydrolases"/>
    <property type="match status" value="1"/>
</dbReference>
<feature type="repeat" description="ANK" evidence="2">
    <location>
        <begin position="1345"/>
        <end position="1367"/>
    </location>
</feature>
<keyword evidence="1" id="KW-0677">Repeat</keyword>
<dbReference type="PROSITE" id="PS50297">
    <property type="entry name" value="ANK_REP_REGION"/>
    <property type="match status" value="2"/>
</dbReference>
<dbReference type="InterPro" id="IPR036770">
    <property type="entry name" value="Ankyrin_rpt-contain_sf"/>
</dbReference>
<dbReference type="Gene3D" id="1.25.40.20">
    <property type="entry name" value="Ankyrin repeat-containing domain"/>
    <property type="match status" value="2"/>
</dbReference>
<comment type="caution">
    <text evidence="4">The sequence shown here is derived from an EMBL/GenBank/DDBJ whole genome shotgun (WGS) entry which is preliminary data.</text>
</comment>
<dbReference type="Gene3D" id="3.40.50.1820">
    <property type="entry name" value="alpha/beta hydrolase"/>
    <property type="match status" value="1"/>
</dbReference>
<protein>
    <recommendedName>
        <fullName evidence="3">Nephrocystin 3-like N-terminal domain-containing protein</fullName>
    </recommendedName>
</protein>
<keyword evidence="5" id="KW-1185">Reference proteome</keyword>
<dbReference type="SMART" id="SM00248">
    <property type="entry name" value="ANK"/>
    <property type="match status" value="5"/>
</dbReference>
<dbReference type="PANTHER" id="PTHR10039">
    <property type="entry name" value="AMELOGENIN"/>
    <property type="match status" value="1"/>
</dbReference>
<reference evidence="4 5" key="1">
    <citation type="submission" date="2024-02" db="EMBL/GenBank/DDBJ databases">
        <title>De novo assembly and annotation of 12 fungi associated with fruit tree decline syndrome in Ontario, Canada.</title>
        <authorList>
            <person name="Sulman M."/>
            <person name="Ellouze W."/>
            <person name="Ilyukhin E."/>
        </authorList>
    </citation>
    <scope>NUCLEOTIDE SEQUENCE [LARGE SCALE GENOMIC DNA]</scope>
    <source>
        <strain evidence="4 5">M42-189</strain>
    </source>
</reference>
<dbReference type="InterPro" id="IPR029058">
    <property type="entry name" value="AB_hydrolase_fold"/>
</dbReference>
<proteinExistence type="predicted"/>
<dbReference type="InterPro" id="IPR056884">
    <property type="entry name" value="NPHP3-like_N"/>
</dbReference>
<feature type="domain" description="Nephrocystin 3-like N-terminal" evidence="3">
    <location>
        <begin position="361"/>
        <end position="534"/>
    </location>
</feature>
<dbReference type="Pfam" id="PF12796">
    <property type="entry name" value="Ank_2"/>
    <property type="match status" value="2"/>
</dbReference>
<dbReference type="Gene3D" id="3.40.50.300">
    <property type="entry name" value="P-loop containing nucleotide triphosphate hydrolases"/>
    <property type="match status" value="1"/>
</dbReference>
<organism evidence="4 5">
    <name type="scientific">Paraconiothyrium brasiliense</name>
    <dbReference type="NCBI Taxonomy" id="300254"/>
    <lineage>
        <taxon>Eukaryota</taxon>
        <taxon>Fungi</taxon>
        <taxon>Dikarya</taxon>
        <taxon>Ascomycota</taxon>
        <taxon>Pezizomycotina</taxon>
        <taxon>Dothideomycetes</taxon>
        <taxon>Pleosporomycetidae</taxon>
        <taxon>Pleosporales</taxon>
        <taxon>Massarineae</taxon>
        <taxon>Didymosphaeriaceae</taxon>
        <taxon>Paraconiothyrium</taxon>
    </lineage>
</organism>
<accession>A0ABR3RUF9</accession>
<dbReference type="PROSITE" id="PS50088">
    <property type="entry name" value="ANK_REPEAT"/>
    <property type="match status" value="2"/>
</dbReference>
<evidence type="ECO:0000313" key="5">
    <source>
        <dbReference type="Proteomes" id="UP001521785"/>
    </source>
</evidence>
<evidence type="ECO:0000256" key="1">
    <source>
        <dbReference type="ARBA" id="ARBA00022737"/>
    </source>
</evidence>
<evidence type="ECO:0000313" key="4">
    <source>
        <dbReference type="EMBL" id="KAL1608072.1"/>
    </source>
</evidence>
<sequence length="1413" mass="161031">MADGSDRRTQISSTGLSVVTAPEEPRWDIVFVHGFTGHPERTWSTKINREDAAKTIERPSKRQKFNQAFQTFAGSVEGESIPKVFWPRDILPSTIPDARILTYGYDTHIRHRLDAPVPQSTVYDISWNFLIALEGERRTDPLRPMIFVVHSLGGIVAKEMLRRSNGCSRGQPHLHQVFASTKGIMFFGTPHGGSDPRGFLHHVAERLIKTIGFTYNKQVVNSLLPSGERLKELRDEFGPLAEEQEWIIHSFQELQGVAALGGAKVVEDTSSYLNLPAREVSEHIERNHMEMCRFTGIDDVEYRKVSRALLRMIQAECRPEQPSVRALRPLTDEDKQTLLESLNFEQLESRQRSIKEAHKKTCRWLLSTPEYKSWLAPNEMDEHNGFLWIKGKPGAGKSTLMKFASEKTRERLRKVTIISYFFNARGDDLEKSTIGAYRSLLLQIIQNIPRLHIVLDTLNATTETISPAYSWSIATLKHLIRFAIQNLGSSSVICFIDALDECEENQVRDMVLFLEQVSEAIANRKSFRVCLASRHYPQISIERGLSLILEGHEGHEEDITSYLSNQLYIGHSKLAEAIRSEVHQKASGVFMWVVLVVGILNQEFQRGRIHALRRKLRELPKDLHTLFRDILTRDNNNIPELTLCLQWVLFATKPLSPQQLYHAILAGVEKELSPWDPKEISVDDICRFLLDCSKGLTETTGPKSAKRVQFIHESVRDFLLKDDGLSTIHSRQGTDLHGHSYEALKNCCIVSLETELVQEDHVSQYSNDFRGDQTPPVDLLTRINMDSLWIHQYSTNSKSVQHRHSRREEINGTHWPFLEHAVRNVIFYANKAQASGVGQDAFLATFPLKVWIECINNFEKHAIRRYDPASHLSLLYILAERNAAHLCSRLDYIPAYLQVEMQRYGNPLLAALATESLEVVKLFLEGEITHGGRSQQLIQYYEEYMNNYSQDGELKRDFVYSHDKTVLSNLIRTHQGTLLQFLLETGRFDVDFNNDNDENLFLYALNIGQNGVGEKTFQCVSSDTKSALLDLLVAKDHWSFIESMLDRDSISAQLLLKLFTQAMIFGKTRTVELVLNHKNLDTAYSFGDYSTYYELLFDRIRNFPPGTLETIINRCQLKAKLLEQLLCTEYLWKPSDSGPHSRRWIHLESYWWRGDAVQSIVARDDIDINCRDAQGRTPLFLAAFFGNVKAVKLLIKSHQVDVNAPSEGGDTPLMAALYSPYSETVSKQLLETGKVNLKLKDSLGRDAFSVAASLRPGNMSAEYLTDHRLRPPLPGDHLSTLKVLYEAEKLTGHFDINSQDNCGRSPLLWACTYQPATSYAAKDRFNIVEYLLGIENILPDLGDYAGRTPLSWAAENGYVEVARLLLRTNKVNVASKDRSGHTPHFYADQNNQAETVSLLEWHQAQEFRSQSRS</sequence>
<dbReference type="EMBL" id="JAKJXO020000003">
    <property type="protein sequence ID" value="KAL1608072.1"/>
    <property type="molecule type" value="Genomic_DNA"/>
</dbReference>
<dbReference type="PANTHER" id="PTHR10039:SF5">
    <property type="entry name" value="NACHT DOMAIN-CONTAINING PROTEIN"/>
    <property type="match status" value="1"/>
</dbReference>
<dbReference type="InterPro" id="IPR027417">
    <property type="entry name" value="P-loop_NTPase"/>
</dbReference>